<reference evidence="2" key="1">
    <citation type="submission" date="2019-01" db="EMBL/GenBank/DDBJ databases">
        <title>Complete genome of Halorubrum ezzemoulense strain FB21.</title>
        <authorList>
            <person name="Feng Y."/>
            <person name="Louyakis A.S."/>
            <person name="Papke R.T."/>
            <person name="Gogarten J.P."/>
        </authorList>
    </citation>
    <scope>NUCLEOTIDE SEQUENCE [LARGE SCALE GENOMIC DNA]</scope>
    <source>
        <strain evidence="2">Fb21</strain>
        <plasmid evidence="2">megaPlasmid</plasmid>
    </source>
</reference>
<geneLocation type="plasmid" evidence="2">
    <name>megaPlasmid</name>
</geneLocation>
<accession>A0A481RKD6</accession>
<proteinExistence type="predicted"/>
<evidence type="ECO:0000313" key="2">
    <source>
        <dbReference type="Proteomes" id="UP000293073"/>
    </source>
</evidence>
<dbReference type="EMBL" id="CP034941">
    <property type="protein sequence ID" value="QAY21489.1"/>
    <property type="molecule type" value="Genomic_DNA"/>
</dbReference>
<evidence type="ECO:0000313" key="1">
    <source>
        <dbReference type="EMBL" id="QAY21489.1"/>
    </source>
</evidence>
<gene>
    <name evidence="1" type="ORF">EO776_15925</name>
</gene>
<name>A0A481RKD6_HALEZ</name>
<protein>
    <submittedName>
        <fullName evidence="1">Uncharacterized protein</fullName>
    </submittedName>
</protein>
<dbReference type="AlphaFoldDB" id="A0A481RKD6"/>
<keyword evidence="1" id="KW-0614">Plasmid</keyword>
<organism evidence="1 2">
    <name type="scientific">Halorubrum ezzemoulense</name>
    <name type="common">Halorubrum chaoviator</name>
    <dbReference type="NCBI Taxonomy" id="337243"/>
    <lineage>
        <taxon>Archaea</taxon>
        <taxon>Methanobacteriati</taxon>
        <taxon>Methanobacteriota</taxon>
        <taxon>Stenosarchaea group</taxon>
        <taxon>Halobacteria</taxon>
        <taxon>Halobacteriales</taxon>
        <taxon>Haloferacaceae</taxon>
        <taxon>Halorubrum</taxon>
    </lineage>
</organism>
<sequence>MYATAKAGNAQIKGGNERCADALRDGTVERGRLDDQVDDTEDRRRRYLVRAGGATSEIVGEREPAFQLAA</sequence>
<dbReference type="Proteomes" id="UP000293073">
    <property type="component" value="Plasmid megaplasmid"/>
</dbReference>
<dbReference type="KEGG" id="hezz:EO776_15925"/>